<dbReference type="Gene3D" id="3.40.630.30">
    <property type="match status" value="1"/>
</dbReference>
<dbReference type="PROSITE" id="PS51186">
    <property type="entry name" value="GNAT"/>
    <property type="match status" value="1"/>
</dbReference>
<accession>A0A235F9A3</accession>
<dbReference type="PANTHER" id="PTHR43617">
    <property type="entry name" value="L-AMINO ACID N-ACETYLTRANSFERASE"/>
    <property type="match status" value="1"/>
</dbReference>
<reference evidence="2 3" key="1">
    <citation type="submission" date="2017-07" db="EMBL/GenBank/DDBJ databases">
        <title>Fictibacillus sp. nov. GDSW-R2A3 Genome sequencing and assembly.</title>
        <authorList>
            <person name="Mayilraj S."/>
        </authorList>
    </citation>
    <scope>NUCLEOTIDE SEQUENCE [LARGE SCALE GENOMIC DNA]</scope>
    <source>
        <strain evidence="2 3">GDSW-R2A3</strain>
    </source>
</reference>
<dbReference type="OrthoDB" id="9797178at2"/>
<dbReference type="PANTHER" id="PTHR43617:SF2">
    <property type="entry name" value="UPF0039 PROTEIN SLL0451"/>
    <property type="match status" value="1"/>
</dbReference>
<dbReference type="EMBL" id="NOII01000003">
    <property type="protein sequence ID" value="OYD57285.1"/>
    <property type="molecule type" value="Genomic_DNA"/>
</dbReference>
<keyword evidence="2" id="KW-0808">Transferase</keyword>
<feature type="domain" description="N-acetyltransferase" evidence="1">
    <location>
        <begin position="2"/>
        <end position="151"/>
    </location>
</feature>
<evidence type="ECO:0000313" key="2">
    <source>
        <dbReference type="EMBL" id="OYD57285.1"/>
    </source>
</evidence>
<name>A0A235F9A3_9BACL</name>
<comment type="caution">
    <text evidence="2">The sequence shown here is derived from an EMBL/GenBank/DDBJ whole genome shotgun (WGS) entry which is preliminary data.</text>
</comment>
<dbReference type="InterPro" id="IPR000182">
    <property type="entry name" value="GNAT_dom"/>
</dbReference>
<dbReference type="CDD" id="cd04301">
    <property type="entry name" value="NAT_SF"/>
    <property type="match status" value="1"/>
</dbReference>
<sequence length="172" mass="18854">MITIRPEQIQDIAAIREVNDLAFKGENESKLVEAIRQSEFFVPELSLVALHDNQVIGHILFSIISIETEAGPVPTLALAPMSVRPQYQNQGIGSSLVKEGLQKCRQLGYKHTAVLGHPEFYSKFGFTPSVTKGIAAPFPVPDEVFMVIELQENSLDSIKGKVKYPSAFGAVS</sequence>
<dbReference type="InterPro" id="IPR016181">
    <property type="entry name" value="Acyl_CoA_acyltransferase"/>
</dbReference>
<evidence type="ECO:0000259" key="1">
    <source>
        <dbReference type="PROSITE" id="PS51186"/>
    </source>
</evidence>
<dbReference type="RefSeq" id="WP_094252633.1">
    <property type="nucleotide sequence ID" value="NZ_JBHLXL010000001.1"/>
</dbReference>
<protein>
    <submittedName>
        <fullName evidence="2">GNAT family N-acetyltransferase</fullName>
    </submittedName>
</protein>
<dbReference type="Pfam" id="PF00583">
    <property type="entry name" value="Acetyltransf_1"/>
    <property type="match status" value="1"/>
</dbReference>
<dbReference type="GO" id="GO:0016747">
    <property type="term" value="F:acyltransferase activity, transferring groups other than amino-acyl groups"/>
    <property type="evidence" value="ECO:0007669"/>
    <property type="project" value="InterPro"/>
</dbReference>
<evidence type="ECO:0000313" key="3">
    <source>
        <dbReference type="Proteomes" id="UP000215059"/>
    </source>
</evidence>
<gene>
    <name evidence="2" type="ORF">CGZ90_11395</name>
</gene>
<dbReference type="SUPFAM" id="SSF55729">
    <property type="entry name" value="Acyl-CoA N-acyltransferases (Nat)"/>
    <property type="match status" value="1"/>
</dbReference>
<dbReference type="AlphaFoldDB" id="A0A235F9A3"/>
<dbReference type="InterPro" id="IPR050276">
    <property type="entry name" value="MshD_Acetyltransferase"/>
</dbReference>
<organism evidence="2 3">
    <name type="scientific">Fictibacillus aquaticus</name>
    <dbReference type="NCBI Taxonomy" id="2021314"/>
    <lineage>
        <taxon>Bacteria</taxon>
        <taxon>Bacillati</taxon>
        <taxon>Bacillota</taxon>
        <taxon>Bacilli</taxon>
        <taxon>Bacillales</taxon>
        <taxon>Fictibacillaceae</taxon>
        <taxon>Fictibacillus</taxon>
    </lineage>
</organism>
<proteinExistence type="predicted"/>
<keyword evidence="3" id="KW-1185">Reference proteome</keyword>
<dbReference type="Proteomes" id="UP000215059">
    <property type="component" value="Unassembled WGS sequence"/>
</dbReference>